<proteinExistence type="predicted"/>
<feature type="region of interest" description="Disordered" evidence="1">
    <location>
        <begin position="18"/>
        <end position="55"/>
    </location>
</feature>
<keyword evidence="3" id="KW-1185">Reference proteome</keyword>
<feature type="compositionally biased region" description="Polar residues" evidence="1">
    <location>
        <begin position="42"/>
        <end position="51"/>
    </location>
</feature>
<reference evidence="2 3" key="1">
    <citation type="submission" date="2018-06" db="EMBL/GenBank/DDBJ databases">
        <authorList>
            <consortium name="Pathogen Informatics"/>
            <person name="Doyle S."/>
        </authorList>
    </citation>
    <scope>NUCLEOTIDE SEQUENCE [LARGE SCALE GENOMIC DNA]</scope>
    <source>
        <strain evidence="2 3">NCTC9935</strain>
    </source>
</reference>
<feature type="region of interest" description="Disordered" evidence="1">
    <location>
        <begin position="103"/>
        <end position="162"/>
    </location>
</feature>
<protein>
    <submittedName>
        <fullName evidence="2">Uncharacterized protein</fullName>
    </submittedName>
</protein>
<organism evidence="2 3">
    <name type="scientific">Schaalia odontolytica</name>
    <dbReference type="NCBI Taxonomy" id="1660"/>
    <lineage>
        <taxon>Bacteria</taxon>
        <taxon>Bacillati</taxon>
        <taxon>Actinomycetota</taxon>
        <taxon>Actinomycetes</taxon>
        <taxon>Actinomycetales</taxon>
        <taxon>Actinomycetaceae</taxon>
        <taxon>Schaalia</taxon>
    </lineage>
</organism>
<name>A0A2X0VNU5_9ACTO</name>
<feature type="compositionally biased region" description="Basic and acidic residues" evidence="1">
    <location>
        <begin position="20"/>
        <end position="29"/>
    </location>
</feature>
<gene>
    <name evidence="2" type="ORF">NCTC9935_00880</name>
</gene>
<dbReference type="EMBL" id="UAPR01000002">
    <property type="protein sequence ID" value="SPT55381.1"/>
    <property type="molecule type" value="Genomic_DNA"/>
</dbReference>
<evidence type="ECO:0000256" key="1">
    <source>
        <dbReference type="SAM" id="MobiDB-lite"/>
    </source>
</evidence>
<evidence type="ECO:0000313" key="3">
    <source>
        <dbReference type="Proteomes" id="UP000250192"/>
    </source>
</evidence>
<dbReference type="GeneID" id="93758345"/>
<sequence length="192" mass="19661">MSDLSFVAGEFTGLAATSREAAEAVRSARPEGGGSAFASAMPGTSLSSQMQGAEEKIADRGMDNAKGLDEAADSLELSERDFIAAEEENGQLVGSIMSEQGDVSNALGHSYGSVRSGSSPADDGRLYDSPGTGGSRVLRPGVPDGRETLEDPNDFWVGPYSGGGGVQAQPYTGGAKVEANPFHEELGGTVNL</sequence>
<evidence type="ECO:0000313" key="2">
    <source>
        <dbReference type="EMBL" id="SPT55381.1"/>
    </source>
</evidence>
<dbReference type="RefSeq" id="WP_174703805.1">
    <property type="nucleotide sequence ID" value="NZ_CAUQLB010000013.1"/>
</dbReference>
<dbReference type="Proteomes" id="UP000250192">
    <property type="component" value="Unassembled WGS sequence"/>
</dbReference>
<dbReference type="AlphaFoldDB" id="A0A2X0VNU5"/>
<accession>A0A2X0VNU5</accession>